<evidence type="ECO:0000313" key="2">
    <source>
        <dbReference type="Proteomes" id="UP000515561"/>
    </source>
</evidence>
<dbReference type="InterPro" id="IPR043765">
    <property type="entry name" value="DUF5711"/>
</dbReference>
<keyword evidence="2" id="KW-1185">Reference proteome</keyword>
<gene>
    <name evidence="1" type="ORF">acsn021_43920</name>
</gene>
<sequence length="393" mass="44358">MAIELEKRELRSYDVRKKKYKQTILIAAVISTVVLIVVTFFIVRNIINKNFNNFEVVQSTERNDSSAAKYLPYEGGLLRYSRDGVAALNSNGKQLWNGTYQMREPIVDICNKYVAISDRGYKTIQIYDGSGKNYTINVLLPIIKVKVASQGVVAVLMDGGSTNELKLLTQEGETIVEFRTIAEKNGYPLDISLSKDGKRLVTSYATLNTGSLLNNVTFYNFGNVGQNAQDRMVGAFGLGPTLVPDVEFITNDIAAAFGDNKFSLYSIEQTAKLIYEENFTKEIKTVLHNGKYIGFIFNNSEGSDKYQLVLYDLQGKIILNKGINYEYDTAILSGDEILLHSNLDWRIIKTNGQEKFKYTFTNNISYIMPLNNTDKYIVIDNQKIDEVKLIESK</sequence>
<dbReference type="Pfam" id="PF18975">
    <property type="entry name" value="DUF5711"/>
    <property type="match status" value="1"/>
</dbReference>
<proteinExistence type="predicted"/>
<name>A0A6S6R068_9FIRM</name>
<dbReference type="AlphaFoldDB" id="A0A6S6R068"/>
<dbReference type="KEGG" id="acel:acsn021_43920"/>
<dbReference type="SUPFAM" id="SSF69322">
    <property type="entry name" value="Tricorn protease domain 2"/>
    <property type="match status" value="1"/>
</dbReference>
<dbReference type="EMBL" id="AP023367">
    <property type="protein sequence ID" value="BCJ96823.1"/>
    <property type="molecule type" value="Genomic_DNA"/>
</dbReference>
<dbReference type="Proteomes" id="UP000515561">
    <property type="component" value="Chromosome"/>
</dbReference>
<accession>A0A6S6R068</accession>
<protein>
    <submittedName>
        <fullName evidence="1">Uncharacterized protein</fullName>
    </submittedName>
</protein>
<organism evidence="1 2">
    <name type="scientific">Anaerocolumna cellulosilytica</name>
    <dbReference type="NCBI Taxonomy" id="433286"/>
    <lineage>
        <taxon>Bacteria</taxon>
        <taxon>Bacillati</taxon>
        <taxon>Bacillota</taxon>
        <taxon>Clostridia</taxon>
        <taxon>Lachnospirales</taxon>
        <taxon>Lachnospiraceae</taxon>
        <taxon>Anaerocolumna</taxon>
    </lineage>
</organism>
<evidence type="ECO:0000313" key="1">
    <source>
        <dbReference type="EMBL" id="BCJ96823.1"/>
    </source>
</evidence>
<dbReference type="RefSeq" id="WP_184092727.1">
    <property type="nucleotide sequence ID" value="NZ_AP023367.1"/>
</dbReference>
<reference evidence="1 2" key="1">
    <citation type="journal article" date="2016" name="Int. J. Syst. Evol. Microbiol.">
        <title>Descriptions of Anaerotaenia torta gen. nov., sp. nov. and Anaerocolumna cellulosilytica gen. nov., sp. nov. isolated from a methanogenic reactor of cattle waste.</title>
        <authorList>
            <person name="Uek A."/>
            <person name="Ohtaki Y."/>
            <person name="Kaku N."/>
            <person name="Ueki K."/>
        </authorList>
    </citation>
    <scope>NUCLEOTIDE SEQUENCE [LARGE SCALE GENOMIC DNA]</scope>
    <source>
        <strain evidence="1 2">SN021</strain>
    </source>
</reference>